<accession>A0A8J7YBU3</accession>
<gene>
    <name evidence="4" type="ORF">KTS45_09220</name>
</gene>
<dbReference type="GO" id="GO:0010181">
    <property type="term" value="F:FMN binding"/>
    <property type="evidence" value="ECO:0007669"/>
    <property type="project" value="TreeGrafter"/>
</dbReference>
<dbReference type="Gene3D" id="3.40.50.360">
    <property type="match status" value="1"/>
</dbReference>
<dbReference type="Pfam" id="PF03358">
    <property type="entry name" value="FMN_red"/>
    <property type="match status" value="1"/>
</dbReference>
<evidence type="ECO:0000256" key="2">
    <source>
        <dbReference type="ARBA" id="ARBA00038292"/>
    </source>
</evidence>
<name>A0A8J7YBU3_9EURY</name>
<evidence type="ECO:0000259" key="3">
    <source>
        <dbReference type="Pfam" id="PF03358"/>
    </source>
</evidence>
<comment type="caution">
    <text evidence="4">The sequence shown here is derived from an EMBL/GenBank/DDBJ whole genome shotgun (WGS) entry which is preliminary data.</text>
</comment>
<dbReference type="GO" id="GO:0016491">
    <property type="term" value="F:oxidoreductase activity"/>
    <property type="evidence" value="ECO:0007669"/>
    <property type="project" value="InterPro"/>
</dbReference>
<feature type="domain" description="NADPH-dependent FMN reductase-like" evidence="3">
    <location>
        <begin position="10"/>
        <end position="147"/>
    </location>
</feature>
<dbReference type="OrthoDB" id="9059at2157"/>
<evidence type="ECO:0000313" key="5">
    <source>
        <dbReference type="Proteomes" id="UP000766550"/>
    </source>
</evidence>
<dbReference type="PANTHER" id="PTHR30543">
    <property type="entry name" value="CHROMATE REDUCTASE"/>
    <property type="match status" value="1"/>
</dbReference>
<comment type="similarity">
    <text evidence="2">Belongs to the SsuE family. Isf subfamily.</text>
</comment>
<proteinExistence type="inferred from homology"/>
<dbReference type="InterPro" id="IPR005025">
    <property type="entry name" value="FMN_Rdtase-like_dom"/>
</dbReference>
<dbReference type="InterPro" id="IPR050712">
    <property type="entry name" value="NAD(P)H-dep_reductase"/>
</dbReference>
<dbReference type="RefSeq" id="WP_162317440.1">
    <property type="nucleotide sequence ID" value="NZ_JAHQXF010000001.1"/>
</dbReference>
<dbReference type="GO" id="GO:0005829">
    <property type="term" value="C:cytosol"/>
    <property type="evidence" value="ECO:0007669"/>
    <property type="project" value="TreeGrafter"/>
</dbReference>
<dbReference type="InterPro" id="IPR029039">
    <property type="entry name" value="Flavoprotein-like_sf"/>
</dbReference>
<evidence type="ECO:0000256" key="1">
    <source>
        <dbReference type="ARBA" id="ARBA00001966"/>
    </source>
</evidence>
<organism evidence="4 5">
    <name type="scientific">Haloarcula limicola</name>
    <dbReference type="NCBI Taxonomy" id="1429915"/>
    <lineage>
        <taxon>Archaea</taxon>
        <taxon>Methanobacteriati</taxon>
        <taxon>Methanobacteriota</taxon>
        <taxon>Stenosarchaea group</taxon>
        <taxon>Halobacteria</taxon>
        <taxon>Halobacteriales</taxon>
        <taxon>Haloarculaceae</taxon>
        <taxon>Haloarcula</taxon>
    </lineage>
</organism>
<dbReference type="PANTHER" id="PTHR30543:SF21">
    <property type="entry name" value="NAD(P)H-DEPENDENT FMN REDUCTASE LOT6"/>
    <property type="match status" value="1"/>
</dbReference>
<reference evidence="4 5" key="1">
    <citation type="submission" date="2021-06" db="EMBL/GenBank/DDBJ databases">
        <title>New haloarchaea isolates fom saline soil.</title>
        <authorList>
            <person name="Duran-Viseras A."/>
            <person name="Sanchez-Porro C.S."/>
            <person name="Ventosa A."/>
        </authorList>
    </citation>
    <scope>NUCLEOTIDE SEQUENCE [LARGE SCALE GENOMIC DNA]</scope>
    <source>
        <strain evidence="4 5">JCM 183640</strain>
    </source>
</reference>
<keyword evidence="5" id="KW-1185">Reference proteome</keyword>
<dbReference type="AlphaFoldDB" id="A0A8J7YBU3"/>
<evidence type="ECO:0000313" key="4">
    <source>
        <dbReference type="EMBL" id="MBV0924381.1"/>
    </source>
</evidence>
<protein>
    <submittedName>
        <fullName evidence="4">NAD(P)H-dependent oxidoreductase</fullName>
    </submittedName>
</protein>
<dbReference type="Proteomes" id="UP000766550">
    <property type="component" value="Unassembled WGS sequence"/>
</dbReference>
<sequence>MSETESRPLVVGVVGSLNDDSVTRLATERALAAAADRGAETELLDLRDYELPVFDPNADPPAGVAELTDRIEAADSVLLGTPMYHGSYASPLKTALDYAGFDEFEATTVGLLVVAGGSYPLPALDHLRSVCRALDAWVLPHQAAVTGSHGIDGELPEGDRGRVEELGEQAVAYADIEPADPEAQSPPAPADD</sequence>
<dbReference type="EMBL" id="JAHQXF010000001">
    <property type="protein sequence ID" value="MBV0924381.1"/>
    <property type="molecule type" value="Genomic_DNA"/>
</dbReference>
<dbReference type="SUPFAM" id="SSF52218">
    <property type="entry name" value="Flavoproteins"/>
    <property type="match status" value="1"/>
</dbReference>
<comment type="cofactor">
    <cofactor evidence="1">
        <name>[4Fe-4S] cluster</name>
        <dbReference type="ChEBI" id="CHEBI:49883"/>
    </cofactor>
</comment>